<name>A0A0J8GZH6_9ALTE</name>
<evidence type="ECO:0000256" key="1">
    <source>
        <dbReference type="ARBA" id="ARBA00005862"/>
    </source>
</evidence>
<dbReference type="InterPro" id="IPR036155">
    <property type="entry name" value="Crypto/Photolyase_N_sf"/>
</dbReference>
<comment type="caution">
    <text evidence="9">The sequence shown here is derived from an EMBL/GenBank/DDBJ whole genome shotgun (WGS) entry which is preliminary data.</text>
</comment>
<protein>
    <recommendedName>
        <fullName evidence="2 7">Cryptochrome DASH</fullName>
    </recommendedName>
</protein>
<dbReference type="SUPFAM" id="SSF52425">
    <property type="entry name" value="Cryptochrome/photolyase, N-terminal domain"/>
    <property type="match status" value="1"/>
</dbReference>
<keyword evidence="10" id="KW-1185">Reference proteome</keyword>
<dbReference type="GO" id="GO:0003913">
    <property type="term" value="F:DNA photolyase activity"/>
    <property type="evidence" value="ECO:0007669"/>
    <property type="project" value="InterPro"/>
</dbReference>
<dbReference type="Gene3D" id="3.40.50.620">
    <property type="entry name" value="HUPs"/>
    <property type="match status" value="1"/>
</dbReference>
<evidence type="ECO:0000259" key="8">
    <source>
        <dbReference type="PROSITE" id="PS51645"/>
    </source>
</evidence>
<dbReference type="OrthoDB" id="9772484at2"/>
<dbReference type="STRING" id="1513271.XM47_00425"/>
<dbReference type="RefSeq" id="WP_077066423.1">
    <property type="nucleotide sequence ID" value="NZ_KQ130482.1"/>
</dbReference>
<comment type="function">
    <text evidence="7">May have a photoreceptor function.</text>
</comment>
<dbReference type="GO" id="GO:0000719">
    <property type="term" value="P:photoreactive repair"/>
    <property type="evidence" value="ECO:0007669"/>
    <property type="project" value="TreeGrafter"/>
</dbReference>
<evidence type="ECO:0000256" key="7">
    <source>
        <dbReference type="RuleBase" id="RU367151"/>
    </source>
</evidence>
<dbReference type="InterPro" id="IPR002081">
    <property type="entry name" value="Cryptochrome/DNA_photolyase_1"/>
</dbReference>
<dbReference type="InterPro" id="IPR005101">
    <property type="entry name" value="Cryptochr/Photolyase_FAD-bd"/>
</dbReference>
<feature type="binding site" evidence="6">
    <location>
        <position position="225"/>
    </location>
    <ligand>
        <name>FAD</name>
        <dbReference type="ChEBI" id="CHEBI:57692"/>
    </ligand>
</feature>
<dbReference type="PRINTS" id="PR00147">
    <property type="entry name" value="DNAPHOTLYASE"/>
</dbReference>
<gene>
    <name evidence="9" type="ORF">XM47_00425</name>
</gene>
<dbReference type="NCBIfam" id="TIGR02765">
    <property type="entry name" value="crypto_DASH"/>
    <property type="match status" value="1"/>
</dbReference>
<evidence type="ECO:0000256" key="3">
    <source>
        <dbReference type="ARBA" id="ARBA00022630"/>
    </source>
</evidence>
<evidence type="ECO:0000256" key="4">
    <source>
        <dbReference type="ARBA" id="ARBA00022827"/>
    </source>
</evidence>
<dbReference type="InterPro" id="IPR014729">
    <property type="entry name" value="Rossmann-like_a/b/a_fold"/>
</dbReference>
<comment type="similarity">
    <text evidence="1 7">Belongs to the DNA photolyase class-1 family.</text>
</comment>
<feature type="binding site" evidence="6">
    <location>
        <begin position="238"/>
        <end position="242"/>
    </location>
    <ligand>
        <name>FAD</name>
        <dbReference type="ChEBI" id="CHEBI:57692"/>
    </ligand>
</feature>
<keyword evidence="4 6" id="KW-0274">FAD</keyword>
<sequence length="446" mass="51924">MRSIFLFTNDLRLNDNPALLTAIEQSDELVLLYCLDPASKRSTKLQTKSIGHARSNFLTQSLKDLQQQIKLTGQILFIEQLSVTQGLSKWIELIKPDQIFSSVNAGYFETLCWQKLEKHYNKIKFIQKHSHTLFDAEDLPFELTDLPQHFTAFRKIAEKLTIPDAKQRVDYYPPLPSNLLLNEVDTIDSLSSKSPNDNKFIFSGGESAAIKHLNQFFSSPAPLTYKETRNALEGWGNSSKWSPWLANGSVSARSIYKDLKLYEQKFEKNESTYWLFFELLWREYFQWNAHKQGKFLYLFKANTNKPLLNSFYPVVFLKWRQGLTPYPIVNACMHQLNSTGYLSNRGRQIVASCCVNEMRLDWRYGAAWFEQQLIDYDPASNWGNWQYIAGVGADPRGGRHFNLDKQKDLYDPDDTFINKWQGKQNIYSDFEDMNAWPKYAEPIELD</sequence>
<dbReference type="PANTHER" id="PTHR11455">
    <property type="entry name" value="CRYPTOCHROME"/>
    <property type="match status" value="1"/>
</dbReference>
<dbReference type="PATRIC" id="fig|1513271.3.peg.90"/>
<dbReference type="PANTHER" id="PTHR11455:SF22">
    <property type="entry name" value="CRYPTOCHROME DASH"/>
    <property type="match status" value="1"/>
</dbReference>
<evidence type="ECO:0000313" key="9">
    <source>
        <dbReference type="EMBL" id="KMT66639.1"/>
    </source>
</evidence>
<dbReference type="Gene3D" id="1.10.579.10">
    <property type="entry name" value="DNA Cyclobutane Dipyrimidine Photolyase, subunit A, domain 3"/>
    <property type="match status" value="1"/>
</dbReference>
<comment type="cofactor">
    <cofactor evidence="7">
        <name>(6R)-5,10-methylene-5,6,7,8-tetrahydrofolate</name>
        <dbReference type="ChEBI" id="CHEBI:15636"/>
    </cofactor>
    <text evidence="7">Binds 1 5,10-methenyltetrahydrofolate (MTHF) per subunit.</text>
</comment>
<feature type="domain" description="Photolyase/cryptochrome alpha/beta" evidence="8">
    <location>
        <begin position="1"/>
        <end position="133"/>
    </location>
</feature>
<dbReference type="Gene3D" id="1.25.40.80">
    <property type="match status" value="1"/>
</dbReference>
<reference evidence="9 10" key="1">
    <citation type="submission" date="2015-04" db="EMBL/GenBank/DDBJ databases">
        <title>Draft Genome Sequence of the Novel Agar-Digesting Marine Bacterium Q1.</title>
        <authorList>
            <person name="Li Y."/>
            <person name="Li D."/>
            <person name="Chen G."/>
            <person name="Du Z."/>
        </authorList>
    </citation>
    <scope>NUCLEOTIDE SEQUENCE [LARGE SCALE GENOMIC DNA]</scope>
    <source>
        <strain evidence="9 10">Q1</strain>
    </source>
</reference>
<organism evidence="9 10">
    <name type="scientific">Catenovulum maritimum</name>
    <dbReference type="NCBI Taxonomy" id="1513271"/>
    <lineage>
        <taxon>Bacteria</taxon>
        <taxon>Pseudomonadati</taxon>
        <taxon>Pseudomonadota</taxon>
        <taxon>Gammaproteobacteria</taxon>
        <taxon>Alteromonadales</taxon>
        <taxon>Alteromonadaceae</taxon>
        <taxon>Catenovulum</taxon>
    </lineage>
</organism>
<dbReference type="InterPro" id="IPR006050">
    <property type="entry name" value="DNA_photolyase_N"/>
</dbReference>
<dbReference type="Pfam" id="PF00875">
    <property type="entry name" value="DNA_photolyase"/>
    <property type="match status" value="1"/>
</dbReference>
<evidence type="ECO:0000256" key="5">
    <source>
        <dbReference type="ARBA" id="ARBA00022991"/>
    </source>
</evidence>
<feature type="binding site" evidence="6">
    <location>
        <begin position="375"/>
        <end position="377"/>
    </location>
    <ligand>
        <name>FAD</name>
        <dbReference type="ChEBI" id="CHEBI:57692"/>
    </ligand>
</feature>
<keyword evidence="3 6" id="KW-0285">Flavoprotein</keyword>
<dbReference type="InterPro" id="IPR036134">
    <property type="entry name" value="Crypto/Photolyase_FAD-like_sf"/>
</dbReference>
<dbReference type="GO" id="GO:0003677">
    <property type="term" value="F:DNA binding"/>
    <property type="evidence" value="ECO:0007669"/>
    <property type="project" value="TreeGrafter"/>
</dbReference>
<proteinExistence type="inferred from homology"/>
<dbReference type="Proteomes" id="UP000037600">
    <property type="component" value="Unassembled WGS sequence"/>
</dbReference>
<dbReference type="Pfam" id="PF03441">
    <property type="entry name" value="FAD_binding_7"/>
    <property type="match status" value="1"/>
</dbReference>
<dbReference type="AlphaFoldDB" id="A0A0J8GZH6"/>
<evidence type="ECO:0000313" key="10">
    <source>
        <dbReference type="Proteomes" id="UP000037600"/>
    </source>
</evidence>
<dbReference type="InterPro" id="IPR014133">
    <property type="entry name" value="Cry_DASH"/>
</dbReference>
<accession>A0A0J8GZH6</accession>
<dbReference type="GO" id="GO:0071949">
    <property type="term" value="F:FAD binding"/>
    <property type="evidence" value="ECO:0007669"/>
    <property type="project" value="TreeGrafter"/>
</dbReference>
<dbReference type="EMBL" id="LAZL01000002">
    <property type="protein sequence ID" value="KMT66639.1"/>
    <property type="molecule type" value="Genomic_DNA"/>
</dbReference>
<dbReference type="SUPFAM" id="SSF48173">
    <property type="entry name" value="Cryptochrome/photolyase FAD-binding domain"/>
    <property type="match status" value="1"/>
</dbReference>
<comment type="cofactor">
    <cofactor evidence="6 7">
        <name>FAD</name>
        <dbReference type="ChEBI" id="CHEBI:57692"/>
    </cofactor>
    <text evidence="6 7">Binds 1 FAD per subunit.</text>
</comment>
<evidence type="ECO:0000256" key="6">
    <source>
        <dbReference type="PIRSR" id="PIRSR602081-1"/>
    </source>
</evidence>
<evidence type="ECO:0000256" key="2">
    <source>
        <dbReference type="ARBA" id="ARBA00017881"/>
    </source>
</evidence>
<dbReference type="PROSITE" id="PS51645">
    <property type="entry name" value="PHR_CRY_ALPHA_BETA"/>
    <property type="match status" value="1"/>
</dbReference>
<keyword evidence="5 7" id="KW-0157">Chromophore</keyword>